<evidence type="ECO:0000313" key="7">
    <source>
        <dbReference type="Proteomes" id="UP000326994"/>
    </source>
</evidence>
<dbReference type="Proteomes" id="UP000326994">
    <property type="component" value="Unassembled WGS sequence"/>
</dbReference>
<feature type="transmembrane region" description="Helical" evidence="5">
    <location>
        <begin position="95"/>
        <end position="112"/>
    </location>
</feature>
<keyword evidence="7" id="KW-1185">Reference proteome</keyword>
<keyword evidence="2 5" id="KW-0812">Transmembrane</keyword>
<evidence type="ECO:0008006" key="8">
    <source>
        <dbReference type="Google" id="ProtNLM"/>
    </source>
</evidence>
<proteinExistence type="predicted"/>
<protein>
    <recommendedName>
        <fullName evidence="8">DoxX family protein</fullName>
    </recommendedName>
</protein>
<dbReference type="EMBL" id="BKCF01000001">
    <property type="protein sequence ID" value="GEQ84908.1"/>
    <property type="molecule type" value="Genomic_DNA"/>
</dbReference>
<dbReference type="Pfam" id="PF13564">
    <property type="entry name" value="DoxX_2"/>
    <property type="match status" value="1"/>
</dbReference>
<evidence type="ECO:0000256" key="3">
    <source>
        <dbReference type="ARBA" id="ARBA00022989"/>
    </source>
</evidence>
<name>A0A5J4FUR0_9FLAO</name>
<evidence type="ECO:0000256" key="1">
    <source>
        <dbReference type="ARBA" id="ARBA00004141"/>
    </source>
</evidence>
<dbReference type="InterPro" id="IPR032808">
    <property type="entry name" value="DoxX"/>
</dbReference>
<dbReference type="OrthoDB" id="7960583at2"/>
<evidence type="ECO:0000256" key="2">
    <source>
        <dbReference type="ARBA" id="ARBA00022692"/>
    </source>
</evidence>
<reference evidence="6 7" key="1">
    <citation type="submission" date="2019-08" db="EMBL/GenBank/DDBJ databases">
        <title>Ulvibacter marinistellae sp. nov., isolated from a starfish, Patiria pectinifera.</title>
        <authorList>
            <person name="Kawano K."/>
            <person name="Ushijima N."/>
            <person name="Kihara M."/>
            <person name="Itoh H."/>
        </authorList>
    </citation>
    <scope>NUCLEOTIDE SEQUENCE [LARGE SCALE GENOMIC DNA]</scope>
    <source>
        <strain evidence="6 7">KK4</strain>
    </source>
</reference>
<dbReference type="AlphaFoldDB" id="A0A5J4FUR0"/>
<dbReference type="GO" id="GO:0016020">
    <property type="term" value="C:membrane"/>
    <property type="evidence" value="ECO:0007669"/>
    <property type="project" value="UniProtKB-SubCell"/>
</dbReference>
<organism evidence="6 7">
    <name type="scientific">Patiriisocius marinistellae</name>
    <dbReference type="NCBI Taxonomy" id="2494560"/>
    <lineage>
        <taxon>Bacteria</taxon>
        <taxon>Pseudomonadati</taxon>
        <taxon>Bacteroidota</taxon>
        <taxon>Flavobacteriia</taxon>
        <taxon>Flavobacteriales</taxon>
        <taxon>Flavobacteriaceae</taxon>
        <taxon>Patiriisocius</taxon>
    </lineage>
</organism>
<gene>
    <name evidence="6" type="ORF">ULMS_04160</name>
</gene>
<feature type="transmembrane region" description="Helical" evidence="5">
    <location>
        <begin position="40"/>
        <end position="63"/>
    </location>
</feature>
<sequence>MKTQRIVYWVSTALMCAMFLFSAGMYFVNTEMIEGFFESFNYPTYIVIPLAIAKVLGVIMVLWRGSKWITEWAYAGFFFDVVLAFFAHQQAGDDVTQTLIVMILVLLSYFFGKEVRH</sequence>
<keyword evidence="4 5" id="KW-0472">Membrane</keyword>
<comment type="caution">
    <text evidence="6">The sequence shown here is derived from an EMBL/GenBank/DDBJ whole genome shotgun (WGS) entry which is preliminary data.</text>
</comment>
<evidence type="ECO:0000256" key="5">
    <source>
        <dbReference type="SAM" id="Phobius"/>
    </source>
</evidence>
<evidence type="ECO:0000256" key="4">
    <source>
        <dbReference type="ARBA" id="ARBA00023136"/>
    </source>
</evidence>
<comment type="subcellular location">
    <subcellularLocation>
        <location evidence="1">Membrane</location>
        <topology evidence="1">Multi-pass membrane protein</topology>
    </subcellularLocation>
</comment>
<evidence type="ECO:0000313" key="6">
    <source>
        <dbReference type="EMBL" id="GEQ84908.1"/>
    </source>
</evidence>
<keyword evidence="3 5" id="KW-1133">Transmembrane helix</keyword>
<feature type="transmembrane region" description="Helical" evidence="5">
    <location>
        <begin position="7"/>
        <end position="28"/>
    </location>
</feature>
<accession>A0A5J4FUR0</accession>
<dbReference type="RefSeq" id="WP_151892840.1">
    <property type="nucleotide sequence ID" value="NZ_BKCF01000001.1"/>
</dbReference>
<feature type="transmembrane region" description="Helical" evidence="5">
    <location>
        <begin position="72"/>
        <end position="89"/>
    </location>
</feature>